<evidence type="ECO:0000313" key="2">
    <source>
        <dbReference type="EMBL" id="CAL1378422.1"/>
    </source>
</evidence>
<dbReference type="InterPro" id="IPR000477">
    <property type="entry name" value="RT_dom"/>
</dbReference>
<dbReference type="InterPro" id="IPR052343">
    <property type="entry name" value="Retrotransposon-Effector_Assoc"/>
</dbReference>
<reference evidence="2 3" key="1">
    <citation type="submission" date="2024-04" db="EMBL/GenBank/DDBJ databases">
        <authorList>
            <person name="Fracassetti M."/>
        </authorList>
    </citation>
    <scope>NUCLEOTIDE SEQUENCE [LARGE SCALE GENOMIC DNA]</scope>
</reference>
<dbReference type="InterPro" id="IPR043502">
    <property type="entry name" value="DNA/RNA_pol_sf"/>
</dbReference>
<dbReference type="CDD" id="cd01650">
    <property type="entry name" value="RT_nLTR_like"/>
    <property type="match status" value="1"/>
</dbReference>
<dbReference type="AlphaFoldDB" id="A0AAV2DY24"/>
<dbReference type="PANTHER" id="PTHR46890:SF48">
    <property type="entry name" value="RNA-DIRECTED DNA POLYMERASE"/>
    <property type="match status" value="1"/>
</dbReference>
<dbReference type="Proteomes" id="UP001497516">
    <property type="component" value="Chromosome 3"/>
</dbReference>
<dbReference type="Pfam" id="PF00078">
    <property type="entry name" value="RVT_1"/>
    <property type="match status" value="1"/>
</dbReference>
<evidence type="ECO:0000259" key="1">
    <source>
        <dbReference type="PROSITE" id="PS50878"/>
    </source>
</evidence>
<evidence type="ECO:0000313" key="3">
    <source>
        <dbReference type="Proteomes" id="UP001497516"/>
    </source>
</evidence>
<dbReference type="PROSITE" id="PS50878">
    <property type="entry name" value="RT_POL"/>
    <property type="match status" value="1"/>
</dbReference>
<feature type="domain" description="Reverse transcriptase" evidence="1">
    <location>
        <begin position="54"/>
        <end position="281"/>
    </location>
</feature>
<name>A0AAV2DY24_9ROSI</name>
<dbReference type="EMBL" id="OZ034816">
    <property type="protein sequence ID" value="CAL1378422.1"/>
    <property type="molecule type" value="Genomic_DNA"/>
</dbReference>
<organism evidence="2 3">
    <name type="scientific">Linum trigynum</name>
    <dbReference type="NCBI Taxonomy" id="586398"/>
    <lineage>
        <taxon>Eukaryota</taxon>
        <taxon>Viridiplantae</taxon>
        <taxon>Streptophyta</taxon>
        <taxon>Embryophyta</taxon>
        <taxon>Tracheophyta</taxon>
        <taxon>Spermatophyta</taxon>
        <taxon>Magnoliopsida</taxon>
        <taxon>eudicotyledons</taxon>
        <taxon>Gunneridae</taxon>
        <taxon>Pentapetalae</taxon>
        <taxon>rosids</taxon>
        <taxon>fabids</taxon>
        <taxon>Malpighiales</taxon>
        <taxon>Linaceae</taxon>
        <taxon>Linum</taxon>
    </lineage>
</organism>
<dbReference type="PANTHER" id="PTHR46890">
    <property type="entry name" value="NON-LTR RETROLELEMENT REVERSE TRANSCRIPTASE-LIKE PROTEIN-RELATED"/>
    <property type="match status" value="1"/>
</dbReference>
<protein>
    <recommendedName>
        <fullName evidence="1">Reverse transcriptase domain-containing protein</fullName>
    </recommendedName>
</protein>
<proteinExistence type="predicted"/>
<sequence length="281" mass="32279">MNDHLTMQVSRAEIRNAVFSIGKEQSLGSDGFTAAFYQRFWEEIGWDVSEAILSFFQTGRLLHSVNHTLLTLIPKVANADSMRQMRPIGLCQVLYKIIAKILASRLSSVLPQIISPFQNGFVKGRCISDNILIGQEVMQFLKTKVRGQDKWMALKLDMEKAYDRVEWEFLFQVMKSIGFCEKWMVWIKACISTVHFLVLLNGTQYGYFQPQRGIRQGDPLSPLLFAIYTEAFSAKLSQEIASSSLHELRLHRYLGLPSQIRRSKSLSFQFIEEDLAARIRN</sequence>
<dbReference type="SUPFAM" id="SSF56672">
    <property type="entry name" value="DNA/RNA polymerases"/>
    <property type="match status" value="1"/>
</dbReference>
<keyword evidence="3" id="KW-1185">Reference proteome</keyword>
<accession>A0AAV2DY24</accession>
<gene>
    <name evidence="2" type="ORF">LTRI10_LOCUS20003</name>
</gene>